<evidence type="ECO:0000256" key="4">
    <source>
        <dbReference type="ARBA" id="ARBA00047645"/>
    </source>
</evidence>
<evidence type="ECO:0000313" key="9">
    <source>
        <dbReference type="EMBL" id="PKQ28607.1"/>
    </source>
</evidence>
<dbReference type="InterPro" id="IPR036046">
    <property type="entry name" value="Acylphosphatase-like_dom_sf"/>
</dbReference>
<dbReference type="Pfam" id="PF00708">
    <property type="entry name" value="Acylphosphatase"/>
    <property type="match status" value="1"/>
</dbReference>
<dbReference type="InterPro" id="IPR001792">
    <property type="entry name" value="Acylphosphatase-like_dom"/>
</dbReference>
<evidence type="ECO:0000256" key="3">
    <source>
        <dbReference type="ARBA" id="ARBA00015991"/>
    </source>
</evidence>
<name>A0A2N3G7A5_9ACTN</name>
<dbReference type="PANTHER" id="PTHR47268:SF4">
    <property type="entry name" value="ACYLPHOSPHATASE"/>
    <property type="match status" value="1"/>
</dbReference>
<dbReference type="AlphaFoldDB" id="A0A2N3G7A5"/>
<proteinExistence type="inferred from homology"/>
<dbReference type="EC" id="3.6.1.7" evidence="2 5"/>
<gene>
    <name evidence="9" type="ORF">CVT63_01805</name>
</gene>
<dbReference type="EMBL" id="PHEX01000010">
    <property type="protein sequence ID" value="PKQ28607.1"/>
    <property type="molecule type" value="Genomic_DNA"/>
</dbReference>
<feature type="domain" description="Acylphosphatase-like" evidence="8">
    <location>
        <begin position="7"/>
        <end position="93"/>
    </location>
</feature>
<dbReference type="Gene3D" id="3.30.70.100">
    <property type="match status" value="1"/>
</dbReference>
<dbReference type="GO" id="GO:0003998">
    <property type="term" value="F:acylphosphatase activity"/>
    <property type="evidence" value="ECO:0007669"/>
    <property type="project" value="UniProtKB-EC"/>
</dbReference>
<feature type="active site" evidence="5">
    <location>
        <position position="22"/>
    </location>
</feature>
<comment type="similarity">
    <text evidence="1 7">Belongs to the acylphosphatase family.</text>
</comment>
<evidence type="ECO:0000256" key="7">
    <source>
        <dbReference type="RuleBase" id="RU004168"/>
    </source>
</evidence>
<dbReference type="InterPro" id="IPR020456">
    <property type="entry name" value="Acylphosphatase"/>
</dbReference>
<reference evidence="9 10" key="1">
    <citation type="journal article" date="2017" name="ISME J.">
        <title>Potential for microbial H2 and metal transformations associated with novel bacteria and archaea in deep terrestrial subsurface sediments.</title>
        <authorList>
            <person name="Hernsdorf A.W."/>
            <person name="Amano Y."/>
            <person name="Miyakawa K."/>
            <person name="Ise K."/>
            <person name="Suzuki Y."/>
            <person name="Anantharaman K."/>
            <person name="Probst A."/>
            <person name="Burstein D."/>
            <person name="Thomas B.C."/>
            <person name="Banfield J.F."/>
        </authorList>
    </citation>
    <scope>NUCLEOTIDE SEQUENCE [LARGE SCALE GENOMIC DNA]</scope>
    <source>
        <strain evidence="9">HGW-Actinobacteria-3</strain>
    </source>
</reference>
<comment type="caution">
    <text evidence="9">The sequence shown here is derived from an EMBL/GenBank/DDBJ whole genome shotgun (WGS) entry which is preliminary data.</text>
</comment>
<evidence type="ECO:0000256" key="2">
    <source>
        <dbReference type="ARBA" id="ARBA00012150"/>
    </source>
</evidence>
<evidence type="ECO:0000256" key="6">
    <source>
        <dbReference type="RuleBase" id="RU000553"/>
    </source>
</evidence>
<sequence>MNADVVRARVVVSGRVQGVFFRAETREMARGLDIAGWAANRIDGTVEIVLEGNEKFVRQAIEWCGRGPATARVDNVDIRWEAPEGERGFKILATGDERFT</sequence>
<evidence type="ECO:0000256" key="5">
    <source>
        <dbReference type="PROSITE-ProRule" id="PRU00520"/>
    </source>
</evidence>
<dbReference type="InterPro" id="IPR017968">
    <property type="entry name" value="Acylphosphatase_CS"/>
</dbReference>
<evidence type="ECO:0000259" key="8">
    <source>
        <dbReference type="PROSITE" id="PS51160"/>
    </source>
</evidence>
<dbReference type="PROSITE" id="PS00150">
    <property type="entry name" value="ACYLPHOSPHATASE_1"/>
    <property type="match status" value="1"/>
</dbReference>
<keyword evidence="5 6" id="KW-0378">Hydrolase</keyword>
<dbReference type="PANTHER" id="PTHR47268">
    <property type="entry name" value="ACYLPHOSPHATASE"/>
    <property type="match status" value="1"/>
</dbReference>
<dbReference type="Proteomes" id="UP000233654">
    <property type="component" value="Unassembled WGS sequence"/>
</dbReference>
<evidence type="ECO:0000313" key="10">
    <source>
        <dbReference type="Proteomes" id="UP000233654"/>
    </source>
</evidence>
<comment type="catalytic activity">
    <reaction evidence="4 5 6">
        <text>an acyl phosphate + H2O = a carboxylate + phosphate + H(+)</text>
        <dbReference type="Rhea" id="RHEA:14965"/>
        <dbReference type="ChEBI" id="CHEBI:15377"/>
        <dbReference type="ChEBI" id="CHEBI:15378"/>
        <dbReference type="ChEBI" id="CHEBI:29067"/>
        <dbReference type="ChEBI" id="CHEBI:43474"/>
        <dbReference type="ChEBI" id="CHEBI:59918"/>
        <dbReference type="EC" id="3.6.1.7"/>
    </reaction>
</comment>
<dbReference type="PROSITE" id="PS51160">
    <property type="entry name" value="ACYLPHOSPHATASE_3"/>
    <property type="match status" value="1"/>
</dbReference>
<protein>
    <recommendedName>
        <fullName evidence="3 5">Acylphosphatase</fullName>
        <ecNumber evidence="2 5">3.6.1.7</ecNumber>
    </recommendedName>
</protein>
<dbReference type="PROSITE" id="PS00151">
    <property type="entry name" value="ACYLPHOSPHATASE_2"/>
    <property type="match status" value="1"/>
</dbReference>
<feature type="active site" evidence="5">
    <location>
        <position position="40"/>
    </location>
</feature>
<evidence type="ECO:0000256" key="1">
    <source>
        <dbReference type="ARBA" id="ARBA00005614"/>
    </source>
</evidence>
<organism evidence="9 10">
    <name type="scientific">Candidatus Anoxymicrobium japonicum</name>
    <dbReference type="NCBI Taxonomy" id="2013648"/>
    <lineage>
        <taxon>Bacteria</taxon>
        <taxon>Bacillati</taxon>
        <taxon>Actinomycetota</taxon>
        <taxon>Candidatus Geothermincolia</taxon>
        <taxon>Candidatus Geothermincolales</taxon>
        <taxon>Candidatus Anoxymicrobiaceae</taxon>
        <taxon>Candidatus Anoxymicrobium</taxon>
    </lineage>
</organism>
<dbReference type="SUPFAM" id="SSF54975">
    <property type="entry name" value="Acylphosphatase/BLUF domain-like"/>
    <property type="match status" value="1"/>
</dbReference>
<accession>A0A2N3G7A5</accession>